<keyword evidence="1" id="KW-1133">Transmembrane helix</keyword>
<organism evidence="2 3">
    <name type="scientific">Gnathostoma spinigerum</name>
    <dbReference type="NCBI Taxonomy" id="75299"/>
    <lineage>
        <taxon>Eukaryota</taxon>
        <taxon>Metazoa</taxon>
        <taxon>Ecdysozoa</taxon>
        <taxon>Nematoda</taxon>
        <taxon>Chromadorea</taxon>
        <taxon>Rhabditida</taxon>
        <taxon>Spirurina</taxon>
        <taxon>Gnathostomatomorpha</taxon>
        <taxon>Gnathostomatoidea</taxon>
        <taxon>Gnathostomatidae</taxon>
        <taxon>Gnathostoma</taxon>
    </lineage>
</organism>
<keyword evidence="3" id="KW-1185">Reference proteome</keyword>
<accession>A0ABD6EH27</accession>
<dbReference type="InterPro" id="IPR039470">
    <property type="entry name" value="Nuc_deoxyri_tr2"/>
</dbReference>
<proteinExistence type="predicted"/>
<keyword evidence="1" id="KW-0812">Transmembrane</keyword>
<dbReference type="PANTHER" id="PTHR36300">
    <property type="entry name" value="RAW, ISOFORM A"/>
    <property type="match status" value="1"/>
</dbReference>
<gene>
    <name evidence="2" type="ORF">AB6A40_003348</name>
</gene>
<dbReference type="Pfam" id="PF15891">
    <property type="entry name" value="Nuc_deoxyri_tr2"/>
    <property type="match status" value="1"/>
</dbReference>
<evidence type="ECO:0000313" key="3">
    <source>
        <dbReference type="Proteomes" id="UP001608902"/>
    </source>
</evidence>
<dbReference type="Gene3D" id="3.40.50.450">
    <property type="match status" value="1"/>
</dbReference>
<feature type="transmembrane region" description="Helical" evidence="1">
    <location>
        <begin position="295"/>
        <end position="315"/>
    </location>
</feature>
<feature type="transmembrane region" description="Helical" evidence="1">
    <location>
        <begin position="321"/>
        <end position="343"/>
    </location>
</feature>
<dbReference type="AlphaFoldDB" id="A0ABD6EH27"/>
<dbReference type="EMBL" id="JBGFUD010001697">
    <property type="protein sequence ID" value="MFH4976639.1"/>
    <property type="molecule type" value="Genomic_DNA"/>
</dbReference>
<comment type="caution">
    <text evidence="2">The sequence shown here is derived from an EMBL/GenBank/DDBJ whole genome shotgun (WGS) entry which is preliminary data.</text>
</comment>
<dbReference type="PANTHER" id="PTHR36300:SF1">
    <property type="entry name" value="RAW, ISOFORM A"/>
    <property type="match status" value="1"/>
</dbReference>
<reference evidence="2 3" key="1">
    <citation type="submission" date="2024-08" db="EMBL/GenBank/DDBJ databases">
        <title>Gnathostoma spinigerum genome.</title>
        <authorList>
            <person name="Gonzalez-Bertolin B."/>
            <person name="Monzon S."/>
            <person name="Zaballos A."/>
            <person name="Jimenez P."/>
            <person name="Dekumyoy P."/>
            <person name="Varona S."/>
            <person name="Cuesta I."/>
            <person name="Sumanam S."/>
            <person name="Adisakwattana P."/>
            <person name="Gasser R.B."/>
            <person name="Hernandez-Gonzalez A."/>
            <person name="Young N.D."/>
            <person name="Perteguer M.J."/>
        </authorList>
    </citation>
    <scope>NUCLEOTIDE SEQUENCE [LARGE SCALE GENOMIC DNA]</scope>
    <source>
        <strain evidence="2">AL3</strain>
        <tissue evidence="2">Liver</tissue>
    </source>
</reference>
<sequence>MRPTEVHPNRIGQFALSMKKYSDGALVTGVNTVCPPIRSVHHCKSCSYCCDNDDENSDEIDKSNRQYKQQRQRNVPSSERSVVFPNMPKLPHLCTDSPQSCSKPIYDVFLGGSCGNTVWRREKVIPFLEKRAITYYDPQRSVWNENMISEESVAKENSSLFLFVLDPATVNATSFMEIAHFAARKAPKLVVVFLGRSEWKQKGSPDELNDRRRACDLLDSILSRHAVPVLRTIEDALKYIDEVIIGSKDWSEALANPFQRLPFMIVCGKRVMNRTANHVRCAWNKMRSGFSRWHGGPLFIIGICEVLLIFVIHFFLHSIPFLLIVLPMLVMDAFACLFAILYARYKVKAEEKRHITLLQHWTLTGSAPLAVPGRSSVPCNIITQQVQDNVPRSKSSEDGLSVPLWSKLRNGQHYDSFNCYVPTDCYGYDVFLGCSSRTANNLQWISQIAAPLLSRKECSFVSEQMVEVHNRRAALHRARHILYYIPSNDTILSGMVEVAYFLGHSNFQVTLCVPKCAKVSDPSYCQDTELRKHIEMRNECYQMAFCYLKDMADRKKCEIFSDLEDAIHFVISYSKRRSHSSRRIVANDSF</sequence>
<evidence type="ECO:0000256" key="1">
    <source>
        <dbReference type="SAM" id="Phobius"/>
    </source>
</evidence>
<dbReference type="Proteomes" id="UP001608902">
    <property type="component" value="Unassembled WGS sequence"/>
</dbReference>
<keyword evidence="1" id="KW-0472">Membrane</keyword>
<name>A0ABD6EH27_9BILA</name>
<evidence type="ECO:0000313" key="2">
    <source>
        <dbReference type="EMBL" id="MFH4976639.1"/>
    </source>
</evidence>
<protein>
    <submittedName>
        <fullName evidence="2">Uncharacterized protein</fullName>
    </submittedName>
</protein>